<dbReference type="OrthoDB" id="5421770at2759"/>
<gene>
    <name evidence="3" type="ORF">AJ79_00233</name>
</gene>
<evidence type="ECO:0000313" key="3">
    <source>
        <dbReference type="EMBL" id="PGH18820.1"/>
    </source>
</evidence>
<protein>
    <recommendedName>
        <fullName evidence="2">Myb-like DNA-binding domain-containing protein</fullName>
    </recommendedName>
</protein>
<keyword evidence="4" id="KW-1185">Reference proteome</keyword>
<feature type="region of interest" description="Disordered" evidence="1">
    <location>
        <begin position="75"/>
        <end position="159"/>
    </location>
</feature>
<reference evidence="3 4" key="1">
    <citation type="submission" date="2017-10" db="EMBL/GenBank/DDBJ databases">
        <title>Comparative genomics in systemic dimorphic fungi from Ajellomycetaceae.</title>
        <authorList>
            <person name="Munoz J.F."/>
            <person name="Mcewen J.G."/>
            <person name="Clay O.K."/>
            <person name="Cuomo C.A."/>
        </authorList>
    </citation>
    <scope>NUCLEOTIDE SEQUENCE [LARGE SCALE GENOMIC DNA]</scope>
    <source>
        <strain evidence="3 4">UAMH5409</strain>
    </source>
</reference>
<dbReference type="AlphaFoldDB" id="A0A2B7YC92"/>
<feature type="domain" description="Myb-like DNA-binding" evidence="2">
    <location>
        <begin position="24"/>
        <end position="69"/>
    </location>
</feature>
<evidence type="ECO:0000259" key="2">
    <source>
        <dbReference type="Pfam" id="PF22980"/>
    </source>
</evidence>
<dbReference type="InterPro" id="IPR054505">
    <property type="entry name" value="Myb_DNA-bind_8"/>
</dbReference>
<dbReference type="Pfam" id="PF22980">
    <property type="entry name" value="Myb_DNA-bind_8"/>
    <property type="match status" value="1"/>
</dbReference>
<sequence>MADTKNNAVEGADSKDGKAANASDAIFMMECLKHLQTPATIDITAVAAAMGYGNTGSVANRIREIRKKFNLQQHLSCTTNSSSNGATATPRKGAKANRGPIKAKAESTEEGGEEPKAEKANPGRKPGAKRGRKPKATAAAEEAGEEVKGEDSPAVEDTA</sequence>
<proteinExistence type="predicted"/>
<feature type="compositionally biased region" description="Basic residues" evidence="1">
    <location>
        <begin position="126"/>
        <end position="135"/>
    </location>
</feature>
<comment type="caution">
    <text evidence="3">The sequence shown here is derived from an EMBL/GenBank/DDBJ whole genome shotgun (WGS) entry which is preliminary data.</text>
</comment>
<organism evidence="3 4">
    <name type="scientific">Helicocarpus griseus UAMH5409</name>
    <dbReference type="NCBI Taxonomy" id="1447875"/>
    <lineage>
        <taxon>Eukaryota</taxon>
        <taxon>Fungi</taxon>
        <taxon>Dikarya</taxon>
        <taxon>Ascomycota</taxon>
        <taxon>Pezizomycotina</taxon>
        <taxon>Eurotiomycetes</taxon>
        <taxon>Eurotiomycetidae</taxon>
        <taxon>Onygenales</taxon>
        <taxon>Ajellomycetaceae</taxon>
        <taxon>Helicocarpus</taxon>
    </lineage>
</organism>
<dbReference type="Proteomes" id="UP000223968">
    <property type="component" value="Unassembled WGS sequence"/>
</dbReference>
<evidence type="ECO:0000256" key="1">
    <source>
        <dbReference type="SAM" id="MobiDB-lite"/>
    </source>
</evidence>
<name>A0A2B7YC92_9EURO</name>
<feature type="compositionally biased region" description="Basic and acidic residues" evidence="1">
    <location>
        <begin position="103"/>
        <end position="121"/>
    </location>
</feature>
<feature type="compositionally biased region" description="Low complexity" evidence="1">
    <location>
        <begin position="76"/>
        <end position="89"/>
    </location>
</feature>
<accession>A0A2B7YC92</accession>
<dbReference type="EMBL" id="PDNB01000002">
    <property type="protein sequence ID" value="PGH18820.1"/>
    <property type="molecule type" value="Genomic_DNA"/>
</dbReference>
<evidence type="ECO:0000313" key="4">
    <source>
        <dbReference type="Proteomes" id="UP000223968"/>
    </source>
</evidence>